<keyword evidence="2" id="KW-1185">Reference proteome</keyword>
<protein>
    <submittedName>
        <fullName evidence="1">RING/U-box superfamily protein</fullName>
    </submittedName>
</protein>
<dbReference type="Proteomes" id="UP000325081">
    <property type="component" value="Unassembled WGS sequence"/>
</dbReference>
<dbReference type="EMBL" id="BKCP01008737">
    <property type="protein sequence ID" value="GER49676.1"/>
    <property type="molecule type" value="Genomic_DNA"/>
</dbReference>
<gene>
    <name evidence="1" type="ORF">STAS_26935</name>
</gene>
<dbReference type="AlphaFoldDB" id="A0A5A7QXJ6"/>
<organism evidence="1 2">
    <name type="scientific">Striga asiatica</name>
    <name type="common">Asiatic witchweed</name>
    <name type="synonym">Buchnera asiatica</name>
    <dbReference type="NCBI Taxonomy" id="4170"/>
    <lineage>
        <taxon>Eukaryota</taxon>
        <taxon>Viridiplantae</taxon>
        <taxon>Streptophyta</taxon>
        <taxon>Embryophyta</taxon>
        <taxon>Tracheophyta</taxon>
        <taxon>Spermatophyta</taxon>
        <taxon>Magnoliopsida</taxon>
        <taxon>eudicotyledons</taxon>
        <taxon>Gunneridae</taxon>
        <taxon>Pentapetalae</taxon>
        <taxon>asterids</taxon>
        <taxon>lamiids</taxon>
        <taxon>Lamiales</taxon>
        <taxon>Orobanchaceae</taxon>
        <taxon>Buchnereae</taxon>
        <taxon>Striga</taxon>
    </lineage>
</organism>
<accession>A0A5A7QXJ6</accession>
<name>A0A5A7QXJ6_STRAF</name>
<comment type="caution">
    <text evidence="1">The sequence shown here is derived from an EMBL/GenBank/DDBJ whole genome shotgun (WGS) entry which is preliminary data.</text>
</comment>
<proteinExistence type="predicted"/>
<reference evidence="2" key="1">
    <citation type="journal article" date="2019" name="Curr. Biol.">
        <title>Genome Sequence of Striga asiatica Provides Insight into the Evolution of Plant Parasitism.</title>
        <authorList>
            <person name="Yoshida S."/>
            <person name="Kim S."/>
            <person name="Wafula E.K."/>
            <person name="Tanskanen J."/>
            <person name="Kim Y.M."/>
            <person name="Honaas L."/>
            <person name="Yang Z."/>
            <person name="Spallek T."/>
            <person name="Conn C.E."/>
            <person name="Ichihashi Y."/>
            <person name="Cheong K."/>
            <person name="Cui S."/>
            <person name="Der J.P."/>
            <person name="Gundlach H."/>
            <person name="Jiao Y."/>
            <person name="Hori C."/>
            <person name="Ishida J.K."/>
            <person name="Kasahara H."/>
            <person name="Kiba T."/>
            <person name="Kim M.S."/>
            <person name="Koo N."/>
            <person name="Laohavisit A."/>
            <person name="Lee Y.H."/>
            <person name="Lumba S."/>
            <person name="McCourt P."/>
            <person name="Mortimer J.C."/>
            <person name="Mutuku J.M."/>
            <person name="Nomura T."/>
            <person name="Sasaki-Sekimoto Y."/>
            <person name="Seto Y."/>
            <person name="Wang Y."/>
            <person name="Wakatake T."/>
            <person name="Sakakibara H."/>
            <person name="Demura T."/>
            <person name="Yamaguchi S."/>
            <person name="Yoneyama K."/>
            <person name="Manabe R.I."/>
            <person name="Nelson D.C."/>
            <person name="Schulman A.H."/>
            <person name="Timko M.P."/>
            <person name="dePamphilis C.W."/>
            <person name="Choi D."/>
            <person name="Shirasu K."/>
        </authorList>
    </citation>
    <scope>NUCLEOTIDE SEQUENCE [LARGE SCALE GENOMIC DNA]</scope>
    <source>
        <strain evidence="2">cv. UVA1</strain>
    </source>
</reference>
<evidence type="ECO:0000313" key="2">
    <source>
        <dbReference type="Proteomes" id="UP000325081"/>
    </source>
</evidence>
<evidence type="ECO:0000313" key="1">
    <source>
        <dbReference type="EMBL" id="GER49676.1"/>
    </source>
</evidence>
<sequence length="169" mass="19121">MVVKRADCSGPKSFESPKSEIFTPLLSCKRMFSGFMSQWIILCSQPEWRYESPLAVPTAISTLSFQSSVSTSSSRKRVLSNEPRFMYSYTKNLCPLLAQKPFSLTRLTWWILPMTAISVKNSRFPCAPKQVIFLTATSVPSLRVPLYTVPNPPEPIWVENCLVDSTSSW</sequence>